<evidence type="ECO:0000256" key="7">
    <source>
        <dbReference type="ARBA" id="ARBA00023014"/>
    </source>
</evidence>
<dbReference type="HOGENOM" id="CLU_000422_13_3_7"/>
<feature type="domain" description="4Fe-4S Mo/W bis-MGD-type" evidence="8">
    <location>
        <begin position="1"/>
        <end position="54"/>
    </location>
</feature>
<evidence type="ECO:0000256" key="3">
    <source>
        <dbReference type="ARBA" id="ARBA00022505"/>
    </source>
</evidence>
<evidence type="ECO:0000256" key="5">
    <source>
        <dbReference type="ARBA" id="ARBA00023002"/>
    </source>
</evidence>
<dbReference type="GO" id="GO:0043546">
    <property type="term" value="F:molybdopterin cofactor binding"/>
    <property type="evidence" value="ECO:0007669"/>
    <property type="project" value="InterPro"/>
</dbReference>
<dbReference type="InterPro" id="IPR009010">
    <property type="entry name" value="Asp_de-COase-like_dom_sf"/>
</dbReference>
<organism evidence="9 10">
    <name type="scientific">Syntrophus aciditrophicus (strain SB)</name>
    <dbReference type="NCBI Taxonomy" id="56780"/>
    <lineage>
        <taxon>Bacteria</taxon>
        <taxon>Pseudomonadati</taxon>
        <taxon>Thermodesulfobacteriota</taxon>
        <taxon>Syntrophia</taxon>
        <taxon>Syntrophales</taxon>
        <taxon>Syntrophaceae</taxon>
        <taxon>Syntrophus</taxon>
    </lineage>
</organism>
<evidence type="ECO:0000313" key="9">
    <source>
        <dbReference type="EMBL" id="ABC78890.1"/>
    </source>
</evidence>
<dbReference type="RefSeq" id="WP_011418906.1">
    <property type="nucleotide sequence ID" value="NC_007759.1"/>
</dbReference>
<keyword evidence="7" id="KW-0411">Iron-sulfur</keyword>
<evidence type="ECO:0000256" key="6">
    <source>
        <dbReference type="ARBA" id="ARBA00023004"/>
    </source>
</evidence>
<protein>
    <submittedName>
        <fullName evidence="9">Molybdopterin dependent oxidoreductase</fullName>
    </submittedName>
</protein>
<evidence type="ECO:0000313" key="10">
    <source>
        <dbReference type="Proteomes" id="UP000001933"/>
    </source>
</evidence>
<evidence type="ECO:0000256" key="4">
    <source>
        <dbReference type="ARBA" id="ARBA00022723"/>
    </source>
</evidence>
<dbReference type="KEGG" id="sat:SYN_01672"/>
<dbReference type="Gene3D" id="2.40.40.20">
    <property type="match status" value="1"/>
</dbReference>
<dbReference type="Gene3D" id="3.40.228.10">
    <property type="entry name" value="Dimethylsulfoxide Reductase, domain 2"/>
    <property type="match status" value="1"/>
</dbReference>
<keyword evidence="4" id="KW-0479">Metal-binding</keyword>
<dbReference type="SUPFAM" id="SSF53706">
    <property type="entry name" value="Formate dehydrogenase/DMSO reductase, domains 1-3"/>
    <property type="match status" value="1"/>
</dbReference>
<name>Q2LXS9_SYNAS</name>
<dbReference type="InterPro" id="IPR006656">
    <property type="entry name" value="Mopterin_OxRdtase"/>
</dbReference>
<gene>
    <name evidence="9" type="ORF">SYN_01672</name>
</gene>
<comment type="similarity">
    <text evidence="2">Belongs to the prokaryotic molybdopterin-containing oxidoreductase family.</text>
</comment>
<dbReference type="InterPro" id="IPR050612">
    <property type="entry name" value="Prok_Mopterin_Oxidored"/>
</dbReference>
<dbReference type="Proteomes" id="UP000001933">
    <property type="component" value="Chromosome"/>
</dbReference>
<dbReference type="Pfam" id="PF00384">
    <property type="entry name" value="Molybdopterin"/>
    <property type="match status" value="1"/>
</dbReference>
<dbReference type="OrthoDB" id="9810782at2"/>
<dbReference type="Pfam" id="PF01568">
    <property type="entry name" value="Molydop_binding"/>
    <property type="match status" value="1"/>
</dbReference>
<dbReference type="Gene3D" id="3.40.50.740">
    <property type="match status" value="1"/>
</dbReference>
<evidence type="ECO:0000259" key="8">
    <source>
        <dbReference type="SMART" id="SM00926"/>
    </source>
</evidence>
<dbReference type="InterPro" id="IPR006963">
    <property type="entry name" value="Mopterin_OxRdtase_4Fe-4S_dom"/>
</dbReference>
<dbReference type="eggNOG" id="COG0243">
    <property type="taxonomic scope" value="Bacteria"/>
</dbReference>
<dbReference type="SMART" id="SM00926">
    <property type="entry name" value="Molybdop_Fe4S4"/>
    <property type="match status" value="1"/>
</dbReference>
<proteinExistence type="inferred from homology"/>
<dbReference type="Gene3D" id="2.20.25.90">
    <property type="entry name" value="ADC-like domains"/>
    <property type="match status" value="1"/>
</dbReference>
<keyword evidence="3" id="KW-0500">Molybdenum</keyword>
<dbReference type="PANTHER" id="PTHR43742:SF6">
    <property type="entry name" value="OXIDOREDUCTASE YYAE-RELATED"/>
    <property type="match status" value="1"/>
</dbReference>
<evidence type="ECO:0000256" key="2">
    <source>
        <dbReference type="ARBA" id="ARBA00010312"/>
    </source>
</evidence>
<dbReference type="STRING" id="56780.SYN_01672"/>
<dbReference type="InterPro" id="IPR006655">
    <property type="entry name" value="Mopterin_OxRdtase_prok_CS"/>
</dbReference>
<dbReference type="InterPro" id="IPR006657">
    <property type="entry name" value="MoPterin_dinucl-bd_dom"/>
</dbReference>
<dbReference type="SUPFAM" id="SSF50692">
    <property type="entry name" value="ADC-like"/>
    <property type="match status" value="1"/>
</dbReference>
<dbReference type="AlphaFoldDB" id="Q2LXS9"/>
<keyword evidence="5" id="KW-0560">Oxidoreductase</keyword>
<keyword evidence="6" id="KW-0408">Iron</keyword>
<sequence>MQCHTVCRLCSACCPVTVTVEAGKMVRAARKSFLPEEKRLSCPKLAAAPEIVYSPARILRPLIRSGPGNGFHEASWDEALGRVAERFNFFRRTDGAQSIAWLRGMAADWGAPWDYACRLMNAFGSPNTIGNGSVCHVAREMAHAFTYGAMTLPQPRNSRCILIWGKNDRNTAPGVCEQILHARSHGARLIVVDPIRTSFAQMADIWLQIKPGHDGPLAMAMLNEIINNNLYDAAFVDQYGIGFDELRAAVAHFSPDLVAADLWLDPEDIRRAARLYATTRPACIIDGNGLDMQLSTFQATRAVCMLRAVTGNIDREGGDLIPQPIPLKNIQLKERLPKDVQPVTAAYPLFDAFHPTWGRHAQSCLIDAILGERPYPIRMLVVQSGNPAVTMTDAKRVRRALQKLDFLVVIDLFRNRTAEMADVILPAASCFEKTQLNRASMRSSPVVLQNQVIDCLGESRPDWQIVFELGRRLGLEADFPWASVEAAIDEQLSPSGLTVAFLRENPDGLWTEPTKFEKYRSKGFATPSGRVEFHSDRLARAGHAPVPFAEGTFEDLPGSADACNADVVIGISGERTNRFTHTQFLRIPSLARQEPEGFVDIHPRDAAARGISDGQEITISNERGQVRMKARISDVVHPGSIRIAWGWGEIDPDANVNNLTDDNRRDPITATPSNRSFLCRIET</sequence>
<dbReference type="GO" id="GO:0051536">
    <property type="term" value="F:iron-sulfur cluster binding"/>
    <property type="evidence" value="ECO:0007669"/>
    <property type="project" value="UniProtKB-KW"/>
</dbReference>
<keyword evidence="10" id="KW-1185">Reference proteome</keyword>
<comment type="cofactor">
    <cofactor evidence="1">
        <name>Mo-bis(molybdopterin guanine dinucleotide)</name>
        <dbReference type="ChEBI" id="CHEBI:60539"/>
    </cofactor>
</comment>
<reference evidence="9 10" key="1">
    <citation type="journal article" date="2007" name="Proc. Natl. Acad. Sci. U.S.A.">
        <title>The genome of Syntrophus aciditrophicus: life at the thermodynamic limit of microbial growth.</title>
        <authorList>
            <person name="McInerney M.J."/>
            <person name="Rohlin L."/>
            <person name="Mouttaki H."/>
            <person name="Kim U."/>
            <person name="Krupp R.S."/>
            <person name="Rios-Hernandez L."/>
            <person name="Sieber J."/>
            <person name="Struchtemeyer C.G."/>
            <person name="Bhattacharyya A."/>
            <person name="Campbell J.W."/>
            <person name="Gunsalus R.P."/>
        </authorList>
    </citation>
    <scope>NUCLEOTIDE SEQUENCE [LARGE SCALE GENOMIC DNA]</scope>
    <source>
        <strain evidence="9 10">SB</strain>
    </source>
</reference>
<evidence type="ECO:0000256" key="1">
    <source>
        <dbReference type="ARBA" id="ARBA00001942"/>
    </source>
</evidence>
<dbReference type="GO" id="GO:0016491">
    <property type="term" value="F:oxidoreductase activity"/>
    <property type="evidence" value="ECO:0007669"/>
    <property type="project" value="UniProtKB-KW"/>
</dbReference>
<dbReference type="EMBL" id="CP000252">
    <property type="protein sequence ID" value="ABC78890.1"/>
    <property type="molecule type" value="Genomic_DNA"/>
</dbReference>
<accession>Q2LXS9</accession>
<dbReference type="GO" id="GO:0046872">
    <property type="term" value="F:metal ion binding"/>
    <property type="evidence" value="ECO:0007669"/>
    <property type="project" value="UniProtKB-KW"/>
</dbReference>
<dbReference type="PROSITE" id="PS00932">
    <property type="entry name" value="MOLYBDOPTERIN_PROK_3"/>
    <property type="match status" value="1"/>
</dbReference>
<dbReference type="InParanoid" id="Q2LXS9"/>
<dbReference type="PANTHER" id="PTHR43742">
    <property type="entry name" value="TRIMETHYLAMINE-N-OXIDE REDUCTASE"/>
    <property type="match status" value="1"/>
</dbReference>